<dbReference type="AlphaFoldDB" id="A0A944MBP8"/>
<dbReference type="PROSITE" id="PS51007">
    <property type="entry name" value="CYTC"/>
    <property type="match status" value="1"/>
</dbReference>
<proteinExistence type="predicted"/>
<feature type="domain" description="Cytochrome c" evidence="10">
    <location>
        <begin position="6"/>
        <end position="105"/>
    </location>
</feature>
<evidence type="ECO:0000256" key="1">
    <source>
        <dbReference type="ARBA" id="ARBA00021020"/>
    </source>
</evidence>
<dbReference type="Proteomes" id="UP000770889">
    <property type="component" value="Unassembled WGS sequence"/>
</dbReference>
<keyword evidence="2" id="KW-0813">Transport</keyword>
<feature type="signal peptide" evidence="9">
    <location>
        <begin position="1"/>
        <end position="21"/>
    </location>
</feature>
<keyword evidence="5" id="KW-0249">Electron transport</keyword>
<name>A0A944MBP8_9GAMM</name>
<dbReference type="GO" id="GO:0020037">
    <property type="term" value="F:heme binding"/>
    <property type="evidence" value="ECO:0007669"/>
    <property type="project" value="InterPro"/>
</dbReference>
<evidence type="ECO:0000256" key="9">
    <source>
        <dbReference type="SAM" id="SignalP"/>
    </source>
</evidence>
<keyword evidence="9" id="KW-0732">Signal</keyword>
<comment type="PTM">
    <text evidence="8">Binds 1 heme c group covalently per subunit.</text>
</comment>
<feature type="binding site" description="covalent" evidence="8">
    <location>
        <position position="84"/>
    </location>
    <ligand>
        <name>heme c</name>
        <dbReference type="ChEBI" id="CHEBI:61717"/>
    </ligand>
</feature>
<keyword evidence="3 8" id="KW-0349">Heme</keyword>
<sequence length="105" mass="10742">MRKIAIAAVTLATLFSQAVVADQTLAMRSGCMGCHKTDAKLVGPAFKDVAAKYASEAGAVDRLAAKVKAGSTPGEPLVWGAAAMPPSPASLDDIKGVITWVMGLK</sequence>
<evidence type="ECO:0000256" key="3">
    <source>
        <dbReference type="ARBA" id="ARBA00022617"/>
    </source>
</evidence>
<dbReference type="GO" id="GO:0009055">
    <property type="term" value="F:electron transfer activity"/>
    <property type="evidence" value="ECO:0007669"/>
    <property type="project" value="InterPro"/>
</dbReference>
<evidence type="ECO:0000256" key="2">
    <source>
        <dbReference type="ARBA" id="ARBA00022448"/>
    </source>
</evidence>
<organism evidence="11 12">
    <name type="scientific">Candidatus Thiodiazotropha taylori</name>
    <dbReference type="NCBI Taxonomy" id="2792791"/>
    <lineage>
        <taxon>Bacteria</taxon>
        <taxon>Pseudomonadati</taxon>
        <taxon>Pseudomonadota</taxon>
        <taxon>Gammaproteobacteria</taxon>
        <taxon>Chromatiales</taxon>
        <taxon>Sedimenticolaceae</taxon>
        <taxon>Candidatus Thiodiazotropha</taxon>
    </lineage>
</organism>
<evidence type="ECO:0000256" key="4">
    <source>
        <dbReference type="ARBA" id="ARBA00022723"/>
    </source>
</evidence>
<evidence type="ECO:0000259" key="10">
    <source>
        <dbReference type="PROSITE" id="PS51007"/>
    </source>
</evidence>
<keyword evidence="4 8" id="KW-0479">Metal-binding</keyword>
<feature type="binding site" description="covalent" evidence="8">
    <location>
        <position position="31"/>
    </location>
    <ligand>
        <name>heme c</name>
        <dbReference type="ChEBI" id="CHEBI:61717"/>
    </ligand>
</feature>
<dbReference type="Gene3D" id="1.10.760.10">
    <property type="entry name" value="Cytochrome c-like domain"/>
    <property type="match status" value="1"/>
</dbReference>
<dbReference type="EMBL" id="JAHHGM010000010">
    <property type="protein sequence ID" value="MBT2989769.1"/>
    <property type="molecule type" value="Genomic_DNA"/>
</dbReference>
<accession>A0A944MBP8</accession>
<evidence type="ECO:0000256" key="5">
    <source>
        <dbReference type="ARBA" id="ARBA00022982"/>
    </source>
</evidence>
<dbReference type="InterPro" id="IPR036909">
    <property type="entry name" value="Cyt_c-like_dom_sf"/>
</dbReference>
<feature type="binding site" description="covalent" evidence="8">
    <location>
        <position position="35"/>
    </location>
    <ligand>
        <name>heme c</name>
        <dbReference type="ChEBI" id="CHEBI:61717"/>
    </ligand>
</feature>
<feature type="chain" id="PRO_5037741259" description="Cytochrome c-551" evidence="9">
    <location>
        <begin position="22"/>
        <end position="105"/>
    </location>
</feature>
<dbReference type="Pfam" id="PF00034">
    <property type="entry name" value="Cytochrom_C"/>
    <property type="match status" value="1"/>
</dbReference>
<reference evidence="11 12" key="1">
    <citation type="submission" date="2021-05" db="EMBL/GenBank/DDBJ databases">
        <title>Genetic and Functional Diversity in Clade A Lucinid endosymbionts from the Bahamas.</title>
        <authorList>
            <person name="Giani N.M."/>
            <person name="Engel A.S."/>
            <person name="Campbell B.J."/>
        </authorList>
    </citation>
    <scope>NUCLEOTIDE SEQUENCE [LARGE SCALE GENOMIC DNA]</scope>
    <source>
        <strain evidence="11">LUC16012Gg_MoonRockCtena</strain>
    </source>
</reference>
<evidence type="ECO:0000313" key="11">
    <source>
        <dbReference type="EMBL" id="MBT2989769.1"/>
    </source>
</evidence>
<dbReference type="InterPro" id="IPR002324">
    <property type="entry name" value="Cyt_c_ID"/>
</dbReference>
<keyword evidence="6 8" id="KW-0408">Iron</keyword>
<dbReference type="InterPro" id="IPR009056">
    <property type="entry name" value="Cyt_c-like_dom"/>
</dbReference>
<dbReference type="GO" id="GO:0005506">
    <property type="term" value="F:iron ion binding"/>
    <property type="evidence" value="ECO:0007669"/>
    <property type="project" value="InterPro"/>
</dbReference>
<evidence type="ECO:0000256" key="8">
    <source>
        <dbReference type="PIRSR" id="PIRSR602324-1"/>
    </source>
</evidence>
<protein>
    <recommendedName>
        <fullName evidence="1">Cytochrome c-551</fullName>
    </recommendedName>
    <alternativeName>
        <fullName evidence="7">Cytochrome c551</fullName>
    </alternativeName>
</protein>
<evidence type="ECO:0000313" key="12">
    <source>
        <dbReference type="Proteomes" id="UP000770889"/>
    </source>
</evidence>
<evidence type="ECO:0000256" key="7">
    <source>
        <dbReference type="ARBA" id="ARBA00031244"/>
    </source>
</evidence>
<comment type="caution">
    <text evidence="11">The sequence shown here is derived from an EMBL/GenBank/DDBJ whole genome shotgun (WGS) entry which is preliminary data.</text>
</comment>
<evidence type="ECO:0000256" key="6">
    <source>
        <dbReference type="ARBA" id="ARBA00023004"/>
    </source>
</evidence>
<dbReference type="PRINTS" id="PR00606">
    <property type="entry name" value="CYTCHROMECID"/>
</dbReference>
<gene>
    <name evidence="11" type="ORF">KME65_12470</name>
</gene>
<dbReference type="SUPFAM" id="SSF46626">
    <property type="entry name" value="Cytochrome c"/>
    <property type="match status" value="1"/>
</dbReference>